<dbReference type="InterPro" id="IPR051534">
    <property type="entry name" value="CBASS_pafABC_assoc_protein"/>
</dbReference>
<dbReference type="Proteomes" id="UP000092987">
    <property type="component" value="Unassembled WGS sequence"/>
</dbReference>
<proteinExistence type="predicted"/>
<accession>A0A1C7WRC6</accession>
<evidence type="ECO:0000259" key="1">
    <source>
        <dbReference type="Pfam" id="PF25583"/>
    </source>
</evidence>
<sequence>MQTKKSILQLQLLKELLEGKKISLKVFSSKYDLSIRTAQRYIEDIIEIFEENLIKDSEYYSFISNSILETNILNFNKKELENFVDLYSLLDFDFSRNLDEKDKTILQKMEKKYSQVYMIKQNPFEQFTQKKDLLFDIKDAIKNRRYTKIEYTSDKKYIYEQAKILKIVFAEGNFYLAILTNEDINNGFKFLRLSFLDKIILYPNSFKKDYEAEDFLKNFQTLFSNYKKEPFEVVLKVDNKIKRFFINKKFLSSQKIVENKEDLILSFKVTNSMEILPLVKKWLPNIKIISPKNLKDQLENELREYLN</sequence>
<feature type="domain" description="WCX" evidence="1">
    <location>
        <begin position="230"/>
        <end position="306"/>
    </location>
</feature>
<reference evidence="2 3" key="1">
    <citation type="submission" date="2015-10" db="EMBL/GenBank/DDBJ databases">
        <authorList>
            <person name="Rovetto F.F."/>
            <person name="Cocolin L.L."/>
            <person name="Illeghems K.K."/>
            <person name="Van Nieuwerbuegh F.F."/>
            <person name="Houf K.K."/>
        </authorList>
    </citation>
    <scope>NUCLEOTIDE SEQUENCE [LARGE SCALE GENOMIC DNA]</scope>
    <source>
        <strain evidence="2 3">LMG 24486</strain>
    </source>
</reference>
<evidence type="ECO:0000313" key="2">
    <source>
        <dbReference type="EMBL" id="OCL95824.1"/>
    </source>
</evidence>
<gene>
    <name evidence="2" type="ORF">AA347_01306</name>
</gene>
<comment type="caution">
    <text evidence="2">The sequence shown here is derived from an EMBL/GenBank/DDBJ whole genome shotgun (WGS) entry which is preliminary data.</text>
</comment>
<name>A0A1C7WRC6_9BACT</name>
<dbReference type="Pfam" id="PF25583">
    <property type="entry name" value="WCX"/>
    <property type="match status" value="1"/>
</dbReference>
<dbReference type="EMBL" id="LLKQ01000001">
    <property type="protein sequence ID" value="OCL95824.1"/>
    <property type="molecule type" value="Genomic_DNA"/>
</dbReference>
<dbReference type="InterPro" id="IPR057727">
    <property type="entry name" value="WCX_dom"/>
</dbReference>
<protein>
    <recommendedName>
        <fullName evidence="1">WCX domain-containing protein</fullName>
    </recommendedName>
</protein>
<dbReference type="RefSeq" id="WP_066390329.1">
    <property type="nucleotide sequence ID" value="NZ_CP035926.1"/>
</dbReference>
<evidence type="ECO:0000313" key="3">
    <source>
        <dbReference type="Proteomes" id="UP000092987"/>
    </source>
</evidence>
<organism evidence="2 3">
    <name type="scientific">Aliarcobacter thereius LMG 24486</name>
    <dbReference type="NCBI Taxonomy" id="1032240"/>
    <lineage>
        <taxon>Bacteria</taxon>
        <taxon>Pseudomonadati</taxon>
        <taxon>Campylobacterota</taxon>
        <taxon>Epsilonproteobacteria</taxon>
        <taxon>Campylobacterales</taxon>
        <taxon>Arcobacteraceae</taxon>
        <taxon>Aliarcobacter</taxon>
    </lineage>
</organism>
<dbReference type="PANTHER" id="PTHR34580:SF1">
    <property type="entry name" value="PROTEIN PAFC"/>
    <property type="match status" value="1"/>
</dbReference>
<keyword evidence="3" id="KW-1185">Reference proteome</keyword>
<dbReference type="PANTHER" id="PTHR34580">
    <property type="match status" value="1"/>
</dbReference>